<keyword evidence="4" id="KW-1185">Reference proteome</keyword>
<dbReference type="EMBL" id="CAJPWZ010001718">
    <property type="protein sequence ID" value="CAG2222013.1"/>
    <property type="molecule type" value="Genomic_DNA"/>
</dbReference>
<protein>
    <submittedName>
        <fullName evidence="3">Uncharacterized protein</fullName>
    </submittedName>
</protein>
<keyword evidence="1" id="KW-0175">Coiled coil</keyword>
<organism evidence="3 4">
    <name type="scientific">Mytilus edulis</name>
    <name type="common">Blue mussel</name>
    <dbReference type="NCBI Taxonomy" id="6550"/>
    <lineage>
        <taxon>Eukaryota</taxon>
        <taxon>Metazoa</taxon>
        <taxon>Spiralia</taxon>
        <taxon>Lophotrochozoa</taxon>
        <taxon>Mollusca</taxon>
        <taxon>Bivalvia</taxon>
        <taxon>Autobranchia</taxon>
        <taxon>Pteriomorphia</taxon>
        <taxon>Mytilida</taxon>
        <taxon>Mytiloidea</taxon>
        <taxon>Mytilidae</taxon>
        <taxon>Mytilinae</taxon>
        <taxon>Mytilus</taxon>
    </lineage>
</organism>
<accession>A0A8S3SPF2</accession>
<sequence length="150" mass="17556">MVGRIWLFLLPAAFGFLFELNTPGSVNGGLTSNHYNALLDIITEERKERKQMEQYIRQLEMEVKKLTNITSKIPIIQKNYEHVRSELEKVQSKPAECRNLTERQTNTTYMAKVVEITQNQVNMLLAHEKARKEDFLCFIQFDAEQPKHND</sequence>
<gene>
    <name evidence="3" type="ORF">MEDL_35379</name>
</gene>
<evidence type="ECO:0000256" key="1">
    <source>
        <dbReference type="SAM" id="Coils"/>
    </source>
</evidence>
<evidence type="ECO:0000313" key="3">
    <source>
        <dbReference type="EMBL" id="CAG2222013.1"/>
    </source>
</evidence>
<proteinExistence type="predicted"/>
<reference evidence="3" key="1">
    <citation type="submission" date="2021-03" db="EMBL/GenBank/DDBJ databases">
        <authorList>
            <person name="Bekaert M."/>
        </authorList>
    </citation>
    <scope>NUCLEOTIDE SEQUENCE</scope>
</reference>
<dbReference type="AlphaFoldDB" id="A0A8S3SPF2"/>
<comment type="caution">
    <text evidence="3">The sequence shown here is derived from an EMBL/GenBank/DDBJ whole genome shotgun (WGS) entry which is preliminary data.</text>
</comment>
<feature type="chain" id="PRO_5035764955" evidence="2">
    <location>
        <begin position="16"/>
        <end position="150"/>
    </location>
</feature>
<keyword evidence="2" id="KW-0732">Signal</keyword>
<dbReference type="Proteomes" id="UP000683360">
    <property type="component" value="Unassembled WGS sequence"/>
</dbReference>
<evidence type="ECO:0000313" key="4">
    <source>
        <dbReference type="Proteomes" id="UP000683360"/>
    </source>
</evidence>
<evidence type="ECO:0000256" key="2">
    <source>
        <dbReference type="SAM" id="SignalP"/>
    </source>
</evidence>
<name>A0A8S3SPF2_MYTED</name>
<feature type="coiled-coil region" evidence="1">
    <location>
        <begin position="42"/>
        <end position="69"/>
    </location>
</feature>
<feature type="signal peptide" evidence="2">
    <location>
        <begin position="1"/>
        <end position="15"/>
    </location>
</feature>